<dbReference type="PANTHER" id="PTHR42663:SF6">
    <property type="entry name" value="HYDROLASE C777.06C-RELATED"/>
    <property type="match status" value="1"/>
</dbReference>
<comment type="caution">
    <text evidence="2">The sequence shown here is derived from an EMBL/GenBank/DDBJ whole genome shotgun (WGS) entry which is preliminary data.</text>
</comment>
<proteinExistence type="predicted"/>
<dbReference type="AlphaFoldDB" id="A0A8I1KI36"/>
<keyword evidence="3" id="KW-1185">Reference proteome</keyword>
<keyword evidence="2" id="KW-0378">Hydrolase</keyword>
<dbReference type="EMBL" id="JAEMUK010000002">
    <property type="protein sequence ID" value="MBJ7542202.1"/>
    <property type="molecule type" value="Genomic_DNA"/>
</dbReference>
<dbReference type="InterPro" id="IPR001279">
    <property type="entry name" value="Metallo-B-lactamas"/>
</dbReference>
<dbReference type="GO" id="GO:0016787">
    <property type="term" value="F:hydrolase activity"/>
    <property type="evidence" value="ECO:0007669"/>
    <property type="project" value="UniProtKB-KW"/>
</dbReference>
<evidence type="ECO:0000313" key="2">
    <source>
        <dbReference type="EMBL" id="MBJ7542202.1"/>
    </source>
</evidence>
<dbReference type="SMART" id="SM00849">
    <property type="entry name" value="Lactamase_B"/>
    <property type="match status" value="1"/>
</dbReference>
<name>A0A8I1KI36_9HYPH</name>
<dbReference type="PANTHER" id="PTHR42663">
    <property type="entry name" value="HYDROLASE C777.06C-RELATED-RELATED"/>
    <property type="match status" value="1"/>
</dbReference>
<gene>
    <name evidence="2" type="ORF">JDN41_01355</name>
</gene>
<dbReference type="RefSeq" id="WP_037238013.1">
    <property type="nucleotide sequence ID" value="NZ_JAEMUK010000002.1"/>
</dbReference>
<organism evidence="2 3">
    <name type="scientific">Rhodomicrobium udaipurense</name>
    <dbReference type="NCBI Taxonomy" id="1202716"/>
    <lineage>
        <taxon>Bacteria</taxon>
        <taxon>Pseudomonadati</taxon>
        <taxon>Pseudomonadota</taxon>
        <taxon>Alphaproteobacteria</taxon>
        <taxon>Hyphomicrobiales</taxon>
        <taxon>Hyphomicrobiaceae</taxon>
        <taxon>Rhodomicrobium</taxon>
    </lineage>
</organism>
<protein>
    <submittedName>
        <fullName evidence="2">MBL fold metallo-hydrolase</fullName>
    </submittedName>
</protein>
<dbReference type="Proteomes" id="UP000623250">
    <property type="component" value="Unassembled WGS sequence"/>
</dbReference>
<dbReference type="CDD" id="cd16279">
    <property type="entry name" value="metallo-hydrolase-like_MBL-fold"/>
    <property type="match status" value="1"/>
</dbReference>
<sequence length="266" mass="29839">MTLRFTILGCGSSTGVPRVGNDWGACNPANPKNRRRRSSLLVERIGESGRTVALIDTSPDMRVQLLDADVKQLDGVVYTHDHADHTHGIDDLRMLSYLQRRRIDLWGDERTIALLRQRFDYCFETPPGSSYPAIVEGHVIENHAPVTIDGPGGPIVFQPFRQIHGEIDSLGFRVGGLAYSCDLNDLPAESRPILRDLDVWILNTLRYTPHPSHLTLEKALAFIAEMKPKRALLTHLHIDLDYDDLASRLPAHVEPSVDGMVLELER</sequence>
<dbReference type="InterPro" id="IPR036866">
    <property type="entry name" value="RibonucZ/Hydroxyglut_hydro"/>
</dbReference>
<reference evidence="2 3" key="1">
    <citation type="submission" date="2020-12" db="EMBL/GenBank/DDBJ databases">
        <title>Revised draft genomes of Rhodomicrobium vannielii ATCC 17100 and Rhodomicrobium udaipurense JA643.</title>
        <authorList>
            <person name="Conners E.M."/>
            <person name="Davenport E.J."/>
            <person name="Bose A."/>
        </authorList>
    </citation>
    <scope>NUCLEOTIDE SEQUENCE [LARGE SCALE GENOMIC DNA]</scope>
    <source>
        <strain evidence="2 3">JA643</strain>
    </source>
</reference>
<accession>A0A8I1KI36</accession>
<dbReference type="Gene3D" id="3.60.15.10">
    <property type="entry name" value="Ribonuclease Z/Hydroxyacylglutathione hydrolase-like"/>
    <property type="match status" value="1"/>
</dbReference>
<dbReference type="Pfam" id="PF12706">
    <property type="entry name" value="Lactamase_B_2"/>
    <property type="match status" value="1"/>
</dbReference>
<dbReference type="SUPFAM" id="SSF56281">
    <property type="entry name" value="Metallo-hydrolase/oxidoreductase"/>
    <property type="match status" value="1"/>
</dbReference>
<evidence type="ECO:0000313" key="3">
    <source>
        <dbReference type="Proteomes" id="UP000623250"/>
    </source>
</evidence>
<evidence type="ECO:0000259" key="1">
    <source>
        <dbReference type="SMART" id="SM00849"/>
    </source>
</evidence>
<feature type="domain" description="Metallo-beta-lactamase" evidence="1">
    <location>
        <begin position="36"/>
        <end position="235"/>
    </location>
</feature>